<gene>
    <name evidence="1" type="ORF">AMON00008_LOCUS51559</name>
</gene>
<reference evidence="1" key="1">
    <citation type="submission" date="2021-01" db="EMBL/GenBank/DDBJ databases">
        <authorList>
            <person name="Corre E."/>
            <person name="Pelletier E."/>
            <person name="Niang G."/>
            <person name="Scheremetjew M."/>
            <person name="Finn R."/>
            <person name="Kale V."/>
            <person name="Holt S."/>
            <person name="Cochrane G."/>
            <person name="Meng A."/>
            <person name="Brown T."/>
            <person name="Cohen L."/>
        </authorList>
    </citation>
    <scope>NUCLEOTIDE SEQUENCE</scope>
    <source>
        <strain evidence="1">CCMP3105</strain>
    </source>
</reference>
<protein>
    <submittedName>
        <fullName evidence="1">Uncharacterized protein</fullName>
    </submittedName>
</protein>
<dbReference type="EMBL" id="HBNR01072716">
    <property type="protein sequence ID" value="CAE4648451.1"/>
    <property type="molecule type" value="Transcribed_RNA"/>
</dbReference>
<proteinExistence type="predicted"/>
<name>A0A7S4WEH5_9DINO</name>
<evidence type="ECO:0000313" key="1">
    <source>
        <dbReference type="EMBL" id="CAE4648451.1"/>
    </source>
</evidence>
<accession>A0A7S4WEH5</accession>
<sequence length="420" mass="44776">MAAGGEQPQVFAEEQPMISQSEDGRAAWRAQAYVAKGAVLLTALAVCGGVCGLARYITGGSALTPTSSFAMTNQLQIKSADVQSFSLTDGMYTDLDEHASACTGEFGLGARVADWDTDLGPLSRSEVDSLMDRLNISTTFNQKNYFVQEAGRQYYSGSRAYFFEKHDGKPPGNWMVHGQHGSITLGSWFGISGPVLCVRGGAGAEASPRGALCGRISAKRVFDVQWSGDEHQTTQFCSGFSAPYHPHKGRTTVDRETDYYNLVEKANGKFSLRQYGADGTLKETLPDGKVTLASQDAIFYIIDGWFGTVITSAEHRDGDAASFGGLTDNPSREVVSQYCEAPEKQVQAESCMTVCRAKGTGEESSCASAFKSCVSGCGLINIQCALGCASTNTGCIANKASAYTECMHKCGESAVNSSTR</sequence>
<dbReference type="AlphaFoldDB" id="A0A7S4WEH5"/>
<organism evidence="1">
    <name type="scientific">Alexandrium monilatum</name>
    <dbReference type="NCBI Taxonomy" id="311494"/>
    <lineage>
        <taxon>Eukaryota</taxon>
        <taxon>Sar</taxon>
        <taxon>Alveolata</taxon>
        <taxon>Dinophyceae</taxon>
        <taxon>Gonyaulacales</taxon>
        <taxon>Pyrocystaceae</taxon>
        <taxon>Alexandrium</taxon>
    </lineage>
</organism>